<keyword evidence="3" id="KW-1185">Reference proteome</keyword>
<reference evidence="2" key="1">
    <citation type="submission" date="2020-06" db="EMBL/GenBank/DDBJ databases">
        <authorList>
            <consortium name="Plant Systems Biology data submission"/>
        </authorList>
    </citation>
    <scope>NUCLEOTIDE SEQUENCE</scope>
    <source>
        <strain evidence="2">D6</strain>
    </source>
</reference>
<evidence type="ECO:0000256" key="1">
    <source>
        <dbReference type="SAM" id="Phobius"/>
    </source>
</evidence>
<accession>A0A9N8EWR8</accession>
<protein>
    <submittedName>
        <fullName evidence="2">Uncharacterized protein</fullName>
    </submittedName>
</protein>
<evidence type="ECO:0000313" key="2">
    <source>
        <dbReference type="EMBL" id="CAB9526130.1"/>
    </source>
</evidence>
<dbReference type="AlphaFoldDB" id="A0A9N8EWR8"/>
<keyword evidence="1" id="KW-0472">Membrane</keyword>
<evidence type="ECO:0000313" key="3">
    <source>
        <dbReference type="Proteomes" id="UP001153069"/>
    </source>
</evidence>
<organism evidence="2 3">
    <name type="scientific">Seminavis robusta</name>
    <dbReference type="NCBI Taxonomy" id="568900"/>
    <lineage>
        <taxon>Eukaryota</taxon>
        <taxon>Sar</taxon>
        <taxon>Stramenopiles</taxon>
        <taxon>Ochrophyta</taxon>
        <taxon>Bacillariophyta</taxon>
        <taxon>Bacillariophyceae</taxon>
        <taxon>Bacillariophycidae</taxon>
        <taxon>Naviculales</taxon>
        <taxon>Naviculaceae</taxon>
        <taxon>Seminavis</taxon>
    </lineage>
</organism>
<sequence length="111" mass="11981">MSQHSFVHIAMSPFRLMCLGISSSLCQSYNEHGMPHYVASGIAFKEWAESQNVVAQWFLLALSFFVLGLSMTLENTFGASLAPAAVVALGAVYAFFKATGLSVRANKTKTA</sequence>
<feature type="transmembrane region" description="Helical" evidence="1">
    <location>
        <begin position="77"/>
        <end position="96"/>
    </location>
</feature>
<keyword evidence="1" id="KW-0812">Transmembrane</keyword>
<name>A0A9N8EWR8_9STRA</name>
<comment type="caution">
    <text evidence="2">The sequence shown here is derived from an EMBL/GenBank/DDBJ whole genome shotgun (WGS) entry which is preliminary data.</text>
</comment>
<dbReference type="EMBL" id="CAICTM010001781">
    <property type="protein sequence ID" value="CAB9526130.1"/>
    <property type="molecule type" value="Genomic_DNA"/>
</dbReference>
<feature type="transmembrane region" description="Helical" evidence="1">
    <location>
        <begin position="53"/>
        <end position="71"/>
    </location>
</feature>
<dbReference type="Proteomes" id="UP001153069">
    <property type="component" value="Unassembled WGS sequence"/>
</dbReference>
<proteinExistence type="predicted"/>
<keyword evidence="1" id="KW-1133">Transmembrane helix</keyword>
<gene>
    <name evidence="2" type="ORF">SEMRO_1783_G297210.1</name>
</gene>